<dbReference type="AlphaFoldDB" id="L1LD84"/>
<evidence type="ECO:0000256" key="2">
    <source>
        <dbReference type="ARBA" id="ARBA00022552"/>
    </source>
</evidence>
<evidence type="ECO:0000256" key="6">
    <source>
        <dbReference type="PROSITE-ProRule" id="PRU00221"/>
    </source>
</evidence>
<gene>
    <name evidence="9" type="ORF">BEWA_054530</name>
</gene>
<dbReference type="STRING" id="1537102.L1LD84"/>
<dbReference type="InterPro" id="IPR001680">
    <property type="entry name" value="WD40_rpt"/>
</dbReference>
<comment type="subcellular location">
    <subcellularLocation>
        <location evidence="1">Nucleus</location>
        <location evidence="1">Nucleolus</location>
    </subcellularLocation>
</comment>
<organism evidence="9 10">
    <name type="scientific">Theileria equi strain WA</name>
    <dbReference type="NCBI Taxonomy" id="1537102"/>
    <lineage>
        <taxon>Eukaryota</taxon>
        <taxon>Sar</taxon>
        <taxon>Alveolata</taxon>
        <taxon>Apicomplexa</taxon>
        <taxon>Aconoidasida</taxon>
        <taxon>Piroplasmida</taxon>
        <taxon>Theileriidae</taxon>
        <taxon>Theileria</taxon>
    </lineage>
</organism>
<dbReference type="RefSeq" id="XP_004832849.1">
    <property type="nucleotide sequence ID" value="XM_004832792.1"/>
</dbReference>
<evidence type="ECO:0000256" key="4">
    <source>
        <dbReference type="ARBA" id="ARBA00022737"/>
    </source>
</evidence>
<dbReference type="Gene3D" id="2.130.10.10">
    <property type="entry name" value="YVTN repeat-like/Quinoprotein amine dehydrogenase"/>
    <property type="match status" value="1"/>
</dbReference>
<dbReference type="InterPro" id="IPR015943">
    <property type="entry name" value="WD40/YVTN_repeat-like_dom_sf"/>
</dbReference>
<name>L1LD84_THEEQ</name>
<keyword evidence="3 6" id="KW-0853">WD repeat</keyword>
<reference evidence="9 10" key="1">
    <citation type="journal article" date="2012" name="BMC Genomics">
        <title>Comparative genomic analysis and phylogenetic position of Theileria equi.</title>
        <authorList>
            <person name="Kappmeyer L.S."/>
            <person name="Thiagarajan M."/>
            <person name="Herndon D.R."/>
            <person name="Ramsay J.D."/>
            <person name="Caler E."/>
            <person name="Djikeng A."/>
            <person name="Gillespie J.J."/>
            <person name="Lau A.O."/>
            <person name="Roalson E.H."/>
            <person name="Silva J.C."/>
            <person name="Silva M.G."/>
            <person name="Suarez C.E."/>
            <person name="Ueti M.W."/>
            <person name="Nene V.M."/>
            <person name="Mealey R.H."/>
            <person name="Knowles D.P."/>
            <person name="Brayton K.A."/>
        </authorList>
    </citation>
    <scope>NUCLEOTIDE SEQUENCE [LARGE SCALE GENOMIC DNA]</scope>
    <source>
        <strain evidence="9 10">WA</strain>
    </source>
</reference>
<accession>L1LD84</accession>
<dbReference type="PANTHER" id="PTHR14085">
    <property type="entry name" value="WD-REPEAT PROTEIN BING4"/>
    <property type="match status" value="1"/>
</dbReference>
<dbReference type="VEuPathDB" id="PiroplasmaDB:BEWA_054530"/>
<feature type="domain" description="BING4 C-terminal" evidence="8">
    <location>
        <begin position="337"/>
        <end position="416"/>
    </location>
</feature>
<evidence type="ECO:0000313" key="9">
    <source>
        <dbReference type="EMBL" id="EKX73397.1"/>
    </source>
</evidence>
<keyword evidence="5" id="KW-0539">Nucleus</keyword>
<evidence type="ECO:0000259" key="8">
    <source>
        <dbReference type="SMART" id="SM01033"/>
    </source>
</evidence>
<dbReference type="Pfam" id="PF08149">
    <property type="entry name" value="BING4CT"/>
    <property type="match status" value="1"/>
</dbReference>
<dbReference type="PROSITE" id="PS50082">
    <property type="entry name" value="WD_REPEATS_2"/>
    <property type="match status" value="1"/>
</dbReference>
<keyword evidence="2" id="KW-0698">rRNA processing</keyword>
<dbReference type="SUPFAM" id="SSF50978">
    <property type="entry name" value="WD40 repeat-like"/>
    <property type="match status" value="1"/>
</dbReference>
<dbReference type="GO" id="GO:0032040">
    <property type="term" value="C:small-subunit processome"/>
    <property type="evidence" value="ECO:0007669"/>
    <property type="project" value="TreeGrafter"/>
</dbReference>
<proteinExistence type="predicted"/>
<sequence length="520" mass="58623">MANVLKDSKVLYRKLFGAKDEKKKHSYAKRNIKKNKGILDDAKKAVEYSSIILPNESGYIKTEGDEKSYQISQAKLLSKADLGTRKKVIQLDLTHGPYMADYTQNGRYMLLGGGKGQLSLICTQSLKNYFDICVKETIRDVKVLHNHTMLAVAQKKYVHIYDNQGSEVYCLRDRMLTYKLEYLYYHYLMVGIGEFGELSYQDVSTGEVVAKHHTKKGACHVMCQNKNNAVIHLGHNDGTVSLWVPNLAKAPVTMLAHKGPVSSLGVYGNYMVSSGFDGFWKIWDLRKYNEAIRKNYVGSKPPSSITISQTGILSMALGGRVEFYTLFTENAVKEPSLYLRHQFQSQEVKSIAFQPFEDMCTVGTTFGISTLIVPGSGFANFDALEQNPYETGKVSRDREVQRLLEKLPPDSITLATQAIGSYSRDLSIDTPEEERAPEPSKKHKTRGKSSKKSTKAKADKYSKVFKRRQQAISDRIKNIEKEQLPVKEAREKIFNDMTSGKKLKGPVKGAALSRYFAKKH</sequence>
<dbReference type="InterPro" id="IPR036322">
    <property type="entry name" value="WD40_repeat_dom_sf"/>
</dbReference>
<dbReference type="Proteomes" id="UP000031512">
    <property type="component" value="Unassembled WGS sequence"/>
</dbReference>
<dbReference type="EMBL" id="ACOU01000003">
    <property type="protein sequence ID" value="EKX73397.1"/>
    <property type="molecule type" value="Genomic_DNA"/>
</dbReference>
<evidence type="ECO:0000256" key="3">
    <source>
        <dbReference type="ARBA" id="ARBA00022574"/>
    </source>
</evidence>
<evidence type="ECO:0000313" key="10">
    <source>
        <dbReference type="Proteomes" id="UP000031512"/>
    </source>
</evidence>
<dbReference type="GeneID" id="15803004"/>
<dbReference type="InterPro" id="IPR012952">
    <property type="entry name" value="BING4_C_dom"/>
</dbReference>
<comment type="caution">
    <text evidence="9">The sequence shown here is derived from an EMBL/GenBank/DDBJ whole genome shotgun (WGS) entry which is preliminary data.</text>
</comment>
<dbReference type="GO" id="GO:0000462">
    <property type="term" value="P:maturation of SSU-rRNA from tricistronic rRNA transcript (SSU-rRNA, 5.8S rRNA, LSU-rRNA)"/>
    <property type="evidence" value="ECO:0007669"/>
    <property type="project" value="TreeGrafter"/>
</dbReference>
<feature type="repeat" description="WD" evidence="6">
    <location>
        <begin position="254"/>
        <end position="293"/>
    </location>
</feature>
<dbReference type="Pfam" id="PF00400">
    <property type="entry name" value="WD40"/>
    <property type="match status" value="1"/>
</dbReference>
<evidence type="ECO:0000256" key="1">
    <source>
        <dbReference type="ARBA" id="ARBA00004604"/>
    </source>
</evidence>
<dbReference type="PANTHER" id="PTHR14085:SF3">
    <property type="entry name" value="WD REPEAT-CONTAINING PROTEIN 46"/>
    <property type="match status" value="1"/>
</dbReference>
<feature type="compositionally biased region" description="Basic residues" evidence="7">
    <location>
        <begin position="441"/>
        <end position="455"/>
    </location>
</feature>
<dbReference type="KEGG" id="beq:BEWA_054530"/>
<keyword evidence="10" id="KW-1185">Reference proteome</keyword>
<dbReference type="PROSITE" id="PS00678">
    <property type="entry name" value="WD_REPEATS_1"/>
    <property type="match status" value="1"/>
</dbReference>
<evidence type="ECO:0000256" key="5">
    <source>
        <dbReference type="ARBA" id="ARBA00023242"/>
    </source>
</evidence>
<keyword evidence="4" id="KW-0677">Repeat</keyword>
<dbReference type="InterPro" id="IPR019775">
    <property type="entry name" value="WD40_repeat_CS"/>
</dbReference>
<feature type="region of interest" description="Disordered" evidence="7">
    <location>
        <begin position="425"/>
        <end position="469"/>
    </location>
</feature>
<evidence type="ECO:0000256" key="7">
    <source>
        <dbReference type="SAM" id="MobiDB-lite"/>
    </source>
</evidence>
<dbReference type="InterPro" id="IPR040315">
    <property type="entry name" value="WDR46/Utp7"/>
</dbReference>
<dbReference type="SMART" id="SM01033">
    <property type="entry name" value="BING4CT"/>
    <property type="match status" value="1"/>
</dbReference>
<dbReference type="GO" id="GO:0030686">
    <property type="term" value="C:90S preribosome"/>
    <property type="evidence" value="ECO:0007669"/>
    <property type="project" value="TreeGrafter"/>
</dbReference>
<dbReference type="FunFam" id="2.130.10.10:FF:000378">
    <property type="entry name" value="U3 small nucleolar RNA-associated protein 7"/>
    <property type="match status" value="1"/>
</dbReference>
<dbReference type="SMART" id="SM00320">
    <property type="entry name" value="WD40"/>
    <property type="match status" value="3"/>
</dbReference>
<protein>
    <recommendedName>
        <fullName evidence="8">BING4 C-terminal domain-containing protein</fullName>
    </recommendedName>
</protein>
<dbReference type="OrthoDB" id="10251154at2759"/>
<dbReference type="eggNOG" id="KOG1272">
    <property type="taxonomic scope" value="Eukaryota"/>
</dbReference>